<sequence>MDKEGGTVSRPPLLTGPDNYDYWRSRMEAFIKSIYSKSWKAVLKEWEPPMVLDKEGNKTAVKKPEDEWTKEEDDLALGNNKALNALFNGVDTNMFRLIKRCTVAKHAWDILKKAHEGTDKVKLSKLQMLKTSFENLRMKEDESIHDFQMNVLDFANSFDALGKTIPDEELVGKILRSLPERFDMKVVAIEEAQNLSTLTMDELIGSLQTFELGLKRRSGKKDKNVDKNLAFATK</sequence>
<dbReference type="Proteomes" id="UP000265520">
    <property type="component" value="Unassembled WGS sequence"/>
</dbReference>
<dbReference type="EMBL" id="LXQA010037856">
    <property type="protein sequence ID" value="MCH98533.1"/>
    <property type="molecule type" value="Genomic_DNA"/>
</dbReference>
<comment type="caution">
    <text evidence="1">The sequence shown here is derived from an EMBL/GenBank/DDBJ whole genome shotgun (WGS) entry which is preliminary data.</text>
</comment>
<proteinExistence type="predicted"/>
<dbReference type="Pfam" id="PF14223">
    <property type="entry name" value="Retrotran_gag_2"/>
    <property type="match status" value="1"/>
</dbReference>
<dbReference type="PANTHER" id="PTHR35317:SF23">
    <property type="entry name" value="OS04G0629600 PROTEIN"/>
    <property type="match status" value="1"/>
</dbReference>
<keyword evidence="2" id="KW-1185">Reference proteome</keyword>
<dbReference type="AlphaFoldDB" id="A0A392NGP6"/>
<organism evidence="1 2">
    <name type="scientific">Trifolium medium</name>
    <dbReference type="NCBI Taxonomy" id="97028"/>
    <lineage>
        <taxon>Eukaryota</taxon>
        <taxon>Viridiplantae</taxon>
        <taxon>Streptophyta</taxon>
        <taxon>Embryophyta</taxon>
        <taxon>Tracheophyta</taxon>
        <taxon>Spermatophyta</taxon>
        <taxon>Magnoliopsida</taxon>
        <taxon>eudicotyledons</taxon>
        <taxon>Gunneridae</taxon>
        <taxon>Pentapetalae</taxon>
        <taxon>rosids</taxon>
        <taxon>fabids</taxon>
        <taxon>Fabales</taxon>
        <taxon>Fabaceae</taxon>
        <taxon>Papilionoideae</taxon>
        <taxon>50 kb inversion clade</taxon>
        <taxon>NPAAA clade</taxon>
        <taxon>Hologalegina</taxon>
        <taxon>IRL clade</taxon>
        <taxon>Trifolieae</taxon>
        <taxon>Trifolium</taxon>
    </lineage>
</organism>
<name>A0A392NGP6_9FABA</name>
<protein>
    <submittedName>
        <fullName evidence="1">Gag-pol polyprotein</fullName>
    </submittedName>
</protein>
<reference evidence="1 2" key="1">
    <citation type="journal article" date="2018" name="Front. Plant Sci.">
        <title>Red Clover (Trifolium pratense) and Zigzag Clover (T. medium) - A Picture of Genomic Similarities and Differences.</title>
        <authorList>
            <person name="Dluhosova J."/>
            <person name="Istvanek J."/>
            <person name="Nedelnik J."/>
            <person name="Repkova J."/>
        </authorList>
    </citation>
    <scope>NUCLEOTIDE SEQUENCE [LARGE SCALE GENOMIC DNA]</scope>
    <source>
        <strain evidence="2">cv. 10/8</strain>
        <tissue evidence="1">Leaf</tissue>
    </source>
</reference>
<evidence type="ECO:0000313" key="2">
    <source>
        <dbReference type="Proteomes" id="UP000265520"/>
    </source>
</evidence>
<feature type="non-terminal residue" evidence="1">
    <location>
        <position position="234"/>
    </location>
</feature>
<accession>A0A392NGP6</accession>
<evidence type="ECO:0000313" key="1">
    <source>
        <dbReference type="EMBL" id="MCH98533.1"/>
    </source>
</evidence>
<dbReference type="PANTHER" id="PTHR35317">
    <property type="entry name" value="OS04G0629600 PROTEIN"/>
    <property type="match status" value="1"/>
</dbReference>